<feature type="region of interest" description="Disordered" evidence="1">
    <location>
        <begin position="1"/>
        <end position="29"/>
    </location>
</feature>
<evidence type="ECO:0000256" key="1">
    <source>
        <dbReference type="SAM" id="MobiDB-lite"/>
    </source>
</evidence>
<protein>
    <submittedName>
        <fullName evidence="2">Uncharacterized protein</fullName>
    </submittedName>
</protein>
<keyword evidence="3" id="KW-1185">Reference proteome</keyword>
<gene>
    <name evidence="2" type="ORF">RRG08_023455</name>
</gene>
<comment type="caution">
    <text evidence="2">The sequence shown here is derived from an EMBL/GenBank/DDBJ whole genome shotgun (WGS) entry which is preliminary data.</text>
</comment>
<name>A0AAE1ADQ3_9GAST</name>
<dbReference type="Proteomes" id="UP001283361">
    <property type="component" value="Unassembled WGS sequence"/>
</dbReference>
<sequence>MILTTRAPTRTTSDDKGSPLDPAQTTFSKGDNLELKCSGQVNPDLTLTLIKNEADEDLTTVQTTYPNPLSRLYGHWCDSNIYRLPFVHSSRVCMQLLENIQHTAGVSESPPGSP</sequence>
<reference evidence="2" key="1">
    <citation type="journal article" date="2023" name="G3 (Bethesda)">
        <title>A reference genome for the long-term kleptoplast-retaining sea slug Elysia crispata morphotype clarki.</title>
        <authorList>
            <person name="Eastman K.E."/>
            <person name="Pendleton A.L."/>
            <person name="Shaikh M.A."/>
            <person name="Suttiyut T."/>
            <person name="Ogas R."/>
            <person name="Tomko P."/>
            <person name="Gavelis G."/>
            <person name="Widhalm J.R."/>
            <person name="Wisecaver J.H."/>
        </authorList>
    </citation>
    <scope>NUCLEOTIDE SEQUENCE</scope>
    <source>
        <strain evidence="2">ECLA1</strain>
    </source>
</reference>
<accession>A0AAE1ADQ3</accession>
<proteinExistence type="predicted"/>
<evidence type="ECO:0000313" key="3">
    <source>
        <dbReference type="Proteomes" id="UP001283361"/>
    </source>
</evidence>
<evidence type="ECO:0000313" key="2">
    <source>
        <dbReference type="EMBL" id="KAK3786034.1"/>
    </source>
</evidence>
<dbReference type="AlphaFoldDB" id="A0AAE1ADQ3"/>
<organism evidence="2 3">
    <name type="scientific">Elysia crispata</name>
    <name type="common">lettuce slug</name>
    <dbReference type="NCBI Taxonomy" id="231223"/>
    <lineage>
        <taxon>Eukaryota</taxon>
        <taxon>Metazoa</taxon>
        <taxon>Spiralia</taxon>
        <taxon>Lophotrochozoa</taxon>
        <taxon>Mollusca</taxon>
        <taxon>Gastropoda</taxon>
        <taxon>Heterobranchia</taxon>
        <taxon>Euthyneura</taxon>
        <taxon>Panpulmonata</taxon>
        <taxon>Sacoglossa</taxon>
        <taxon>Placobranchoidea</taxon>
        <taxon>Plakobranchidae</taxon>
        <taxon>Elysia</taxon>
    </lineage>
</organism>
<dbReference type="EMBL" id="JAWDGP010002021">
    <property type="protein sequence ID" value="KAK3786034.1"/>
    <property type="molecule type" value="Genomic_DNA"/>
</dbReference>
<feature type="compositionally biased region" description="Polar residues" evidence="1">
    <location>
        <begin position="1"/>
        <end position="11"/>
    </location>
</feature>